<dbReference type="Proteomes" id="UP000076577">
    <property type="component" value="Unassembled WGS sequence"/>
</dbReference>
<reference evidence="3 4" key="1">
    <citation type="journal article" date="2016" name="Front. Microbiol.">
        <title>Comparative Genomic Analysis Reveals a Diverse Repertoire of Genes Involved in Prokaryote-Eukaryote Interactions within the Pseudovibrio Genus.</title>
        <authorList>
            <person name="Romano S."/>
            <person name="Fernandez-Guerra A."/>
            <person name="Reen F.J."/>
            <person name="Glockner F.O."/>
            <person name="Crowley S.P."/>
            <person name="O'Sullivan O."/>
            <person name="Cotter P.D."/>
            <person name="Adams C."/>
            <person name="Dobson A.D."/>
            <person name="O'Gara F."/>
        </authorList>
    </citation>
    <scope>NUCLEOTIDE SEQUENCE [LARGE SCALE GENOMIC DNA]</scope>
    <source>
        <strain evidence="3 4">Ad2</strain>
    </source>
</reference>
<proteinExistence type="predicted"/>
<dbReference type="OrthoDB" id="7851029at2"/>
<name>A0A161VB45_9HYPH</name>
<dbReference type="EMBL" id="LMCB01000047">
    <property type="protein sequence ID" value="KZL16560.1"/>
    <property type="molecule type" value="Genomic_DNA"/>
</dbReference>
<keyword evidence="4" id="KW-1185">Reference proteome</keyword>
<organism evidence="3 4">
    <name type="scientific">Pseudovibrio axinellae</name>
    <dbReference type="NCBI Taxonomy" id="989403"/>
    <lineage>
        <taxon>Bacteria</taxon>
        <taxon>Pseudomonadati</taxon>
        <taxon>Pseudomonadota</taxon>
        <taxon>Alphaproteobacteria</taxon>
        <taxon>Hyphomicrobiales</taxon>
        <taxon>Stappiaceae</taxon>
        <taxon>Pseudovibrio</taxon>
    </lineage>
</organism>
<accession>A0A161VB45</accession>
<gene>
    <name evidence="3" type="ORF">PsAD2_03434</name>
</gene>
<evidence type="ECO:0000313" key="3">
    <source>
        <dbReference type="EMBL" id="KZL16560.1"/>
    </source>
</evidence>
<evidence type="ECO:0000259" key="2">
    <source>
        <dbReference type="Pfam" id="PF09361"/>
    </source>
</evidence>
<dbReference type="RefSeq" id="WP_068008598.1">
    <property type="nucleotide sequence ID" value="NZ_FOFM01000002.1"/>
</dbReference>
<protein>
    <recommendedName>
        <fullName evidence="2">Phasin domain-containing protein</fullName>
    </recommendedName>
</protein>
<dbReference type="PATRIC" id="fig|989403.3.peg.3700"/>
<evidence type="ECO:0000313" key="4">
    <source>
        <dbReference type="Proteomes" id="UP000076577"/>
    </source>
</evidence>
<dbReference type="Pfam" id="PF09361">
    <property type="entry name" value="Phasin_2"/>
    <property type="match status" value="1"/>
</dbReference>
<evidence type="ECO:0000256" key="1">
    <source>
        <dbReference type="SAM" id="MobiDB-lite"/>
    </source>
</evidence>
<sequence length="189" mass="20723">MLNIDKDIKEAMDRWSVAADSLPWQGWFWAQGGDQLSSTALENAIYNNKAMLENCQAILNANMSFLSKRMKANTDFVQEMWNCPTGIEFSHLASKYMQQAFVDCYEEGSRQAGQVSSTMQGTLSKTQEAASDALTSIDDLKAMAQAKTAKAPAKPRRRAPRKSAPTRSREKNTDTPSTSQASGGKGVTA</sequence>
<dbReference type="InterPro" id="IPR018968">
    <property type="entry name" value="Phasin"/>
</dbReference>
<dbReference type="AlphaFoldDB" id="A0A161VB45"/>
<feature type="domain" description="Phasin" evidence="2">
    <location>
        <begin position="36"/>
        <end position="128"/>
    </location>
</feature>
<comment type="caution">
    <text evidence="3">The sequence shown here is derived from an EMBL/GenBank/DDBJ whole genome shotgun (WGS) entry which is preliminary data.</text>
</comment>
<feature type="region of interest" description="Disordered" evidence="1">
    <location>
        <begin position="141"/>
        <end position="189"/>
    </location>
</feature>